<evidence type="ECO:0000313" key="1">
    <source>
        <dbReference type="EMBL" id="MDC6641165.1"/>
    </source>
</evidence>
<accession>A0A9X3YDX1</accession>
<reference evidence="1" key="1">
    <citation type="journal article" date="2023" name="Genes Genomics">
        <title>Genomic insights of Leclercia adecarboxylata strains linked to an outbreak in public hospitals in Mexico.</title>
        <authorList>
            <person name="Barrios-Villa E."/>
            <person name="Pacheco-Flores B."/>
            <person name="Lozano-Zarain P."/>
            <person name="Del Campo-Ortega R."/>
            <person name="de Jesus Ascencio-Montiel I."/>
            <person name="Gonzalez-Leon M."/>
            <person name="Camorlinga-Ponce M."/>
            <person name="Gaytan Cervantes F.J."/>
            <person name="Gonzalez Torres C."/>
            <person name="Aguilar E."/>
            <person name="Gonzalez Ibarra J."/>
            <person name="Torres Lopez F.J."/>
            <person name="Rosas-Vargas H."/>
            <person name="Gonzalez-Bonilla C.R."/>
            <person name="Del Carmen Rocha-Gracia R."/>
        </authorList>
    </citation>
    <scope>NUCLEOTIDE SEQUENCE</scope>
    <source>
        <strain evidence="1">Lac40</strain>
    </source>
</reference>
<reference evidence="2 4" key="2">
    <citation type="submission" date="2024-01" db="EMBL/GenBank/DDBJ databases">
        <title>Comparative Genomics of Leclercia adecarboxylata Strains Isolated from Several Sources.</title>
        <authorList>
            <person name="Yescas-Zazueta V."/>
            <person name="Balbuena-Alonso M.G."/>
            <person name="Valencia D."/>
            <person name="Mendez-Pfeiffer P.A."/>
            <person name="Ballesteros-Monrreal M.G."/>
            <person name="Rocha-Gracia R.D.C."/>
            <person name="Barrios-Villa E."/>
        </authorList>
    </citation>
    <scope>NUCLEOTIDE SEQUENCE [LARGE SCALE GENOMIC DNA]</scope>
    <source>
        <strain evidence="2 4">33MEM</strain>
    </source>
</reference>
<gene>
    <name evidence="1" type="ORF">OEZ79_23370</name>
    <name evidence="2" type="ORF">VOF76_26040</name>
</gene>
<sequence length="254" mass="29398">MEIIGLLFLAWVGYVIFGGYNKAKTRRYYAVIARAKRELTETKDLYRPTWINNDDKRNEFIGVVRTLSYKQGVPVSYLDELFRSEEFSRVVIMKFTALLEKNNLSFTSQKTAVSELIRDMWKDGVEMPPSNTNLQTIINFLDTKIFNSFDASVIAARLYLDANFIHAVDMFNNPNAVLFEEKYGHTISSEAKAFFDKIDVTNGSQYMELNYQTHSVNLTEISRYISSFSNNKPSDELLLKLMTAEHLIEKWKLS</sequence>
<protein>
    <submittedName>
        <fullName evidence="1">Uncharacterized protein</fullName>
    </submittedName>
</protein>
<dbReference type="AlphaFoldDB" id="A0A9X3YDX1"/>
<comment type="caution">
    <text evidence="1">The sequence shown here is derived from an EMBL/GenBank/DDBJ whole genome shotgun (WGS) entry which is preliminary data.</text>
</comment>
<evidence type="ECO:0000313" key="4">
    <source>
        <dbReference type="Proteomes" id="UP001357437"/>
    </source>
</evidence>
<dbReference type="EMBL" id="JAOURS010000043">
    <property type="protein sequence ID" value="MDC6641165.1"/>
    <property type="molecule type" value="Genomic_DNA"/>
</dbReference>
<dbReference type="RefSeq" id="WP_191152917.1">
    <property type="nucleotide sequence ID" value="NZ_CP060824.1"/>
</dbReference>
<organism evidence="1 3">
    <name type="scientific">Leclercia adecarboxylata</name>
    <dbReference type="NCBI Taxonomy" id="83655"/>
    <lineage>
        <taxon>Bacteria</taxon>
        <taxon>Pseudomonadati</taxon>
        <taxon>Pseudomonadota</taxon>
        <taxon>Gammaproteobacteria</taxon>
        <taxon>Enterobacterales</taxon>
        <taxon>Enterobacteriaceae</taxon>
        <taxon>Leclercia</taxon>
    </lineage>
</organism>
<dbReference type="EMBL" id="JAYMCU010000224">
    <property type="protein sequence ID" value="MEC3939564.1"/>
    <property type="molecule type" value="Genomic_DNA"/>
</dbReference>
<keyword evidence="4" id="KW-1185">Reference proteome</keyword>
<evidence type="ECO:0000313" key="3">
    <source>
        <dbReference type="Proteomes" id="UP001149314"/>
    </source>
</evidence>
<dbReference type="Proteomes" id="UP001149314">
    <property type="component" value="Unassembled WGS sequence"/>
</dbReference>
<dbReference type="Proteomes" id="UP001357437">
    <property type="component" value="Unassembled WGS sequence"/>
</dbReference>
<name>A0A9X3YDX1_9ENTR</name>
<evidence type="ECO:0000313" key="2">
    <source>
        <dbReference type="EMBL" id="MEC3939564.1"/>
    </source>
</evidence>
<proteinExistence type="predicted"/>